<feature type="non-terminal residue" evidence="1">
    <location>
        <position position="1"/>
    </location>
</feature>
<proteinExistence type="predicted"/>
<keyword evidence="2" id="KW-1185">Reference proteome</keyword>
<dbReference type="EMBL" id="JAHZIK010003021">
    <property type="protein sequence ID" value="MBW7461518.1"/>
    <property type="molecule type" value="Genomic_DNA"/>
</dbReference>
<dbReference type="Proteomes" id="UP001519887">
    <property type="component" value="Unassembled WGS sequence"/>
</dbReference>
<name>A0ABS7CKQ9_9BACL</name>
<sequence>LEWILNGGEDYVLLGTISGSDAAAAKAELMEAGLPLYLIGEVEAGQASVEMITEGKAGIDPNRQYPKQRTRIDKRGYNHFTD</sequence>
<comment type="caution">
    <text evidence="1">The sequence shown here is derived from an EMBL/GenBank/DDBJ whole genome shotgun (WGS) entry which is preliminary data.</text>
</comment>
<accession>A0ABS7CKQ9</accession>
<dbReference type="Gene3D" id="3.90.650.10">
    <property type="entry name" value="PurM-like C-terminal domain"/>
    <property type="match status" value="1"/>
</dbReference>
<dbReference type="SUPFAM" id="SSF56042">
    <property type="entry name" value="PurM C-terminal domain-like"/>
    <property type="match status" value="1"/>
</dbReference>
<keyword evidence="1" id="KW-0418">Kinase</keyword>
<dbReference type="InterPro" id="IPR036676">
    <property type="entry name" value="PurM-like_C_sf"/>
</dbReference>
<protein>
    <submittedName>
        <fullName evidence="1">Thiamine-monophosphate kinase</fullName>
    </submittedName>
</protein>
<organism evidence="1 2">
    <name type="scientific">Paenibacillus sepulcri</name>
    <dbReference type="NCBI Taxonomy" id="359917"/>
    <lineage>
        <taxon>Bacteria</taxon>
        <taxon>Bacillati</taxon>
        <taxon>Bacillota</taxon>
        <taxon>Bacilli</taxon>
        <taxon>Bacillales</taxon>
        <taxon>Paenibacillaceae</taxon>
        <taxon>Paenibacillus</taxon>
    </lineage>
</organism>
<keyword evidence="1" id="KW-0808">Transferase</keyword>
<evidence type="ECO:0000313" key="1">
    <source>
        <dbReference type="EMBL" id="MBW7461518.1"/>
    </source>
</evidence>
<evidence type="ECO:0000313" key="2">
    <source>
        <dbReference type="Proteomes" id="UP001519887"/>
    </source>
</evidence>
<gene>
    <name evidence="1" type="ORF">K0U00_46425</name>
</gene>
<dbReference type="GO" id="GO:0016301">
    <property type="term" value="F:kinase activity"/>
    <property type="evidence" value="ECO:0007669"/>
    <property type="project" value="UniProtKB-KW"/>
</dbReference>
<reference evidence="1 2" key="1">
    <citation type="submission" date="2021-07" db="EMBL/GenBank/DDBJ databases">
        <title>Paenibacillus radiodurans sp. nov., isolated from the southeastern edge of Tengger Desert.</title>
        <authorList>
            <person name="Zhang G."/>
        </authorList>
    </citation>
    <scope>NUCLEOTIDE SEQUENCE [LARGE SCALE GENOMIC DNA]</scope>
    <source>
        <strain evidence="1 2">CCM 7311</strain>
    </source>
</reference>